<keyword evidence="2" id="KW-0812">Transmembrane</keyword>
<reference evidence="4 5" key="1">
    <citation type="submission" date="2020-08" db="EMBL/GenBank/DDBJ databases">
        <title>Genomic Encyclopedia of Type Strains, Phase IV (KMG-V): Genome sequencing to study the core and pangenomes of soil and plant-associated prokaryotes.</title>
        <authorList>
            <person name="Whitman W."/>
        </authorList>
    </citation>
    <scope>NUCLEOTIDE SEQUENCE [LARGE SCALE GENOMIC DNA]</scope>
    <source>
        <strain evidence="4 5">JPY162</strain>
    </source>
</reference>
<evidence type="ECO:0000256" key="2">
    <source>
        <dbReference type="SAM" id="Phobius"/>
    </source>
</evidence>
<comment type="caution">
    <text evidence="4">The sequence shown here is derived from an EMBL/GenBank/DDBJ whole genome shotgun (WGS) entry which is preliminary data.</text>
</comment>
<dbReference type="SMART" id="SM00422">
    <property type="entry name" value="HTH_MERR"/>
    <property type="match status" value="1"/>
</dbReference>
<dbReference type="Gene3D" id="1.10.1660.10">
    <property type="match status" value="1"/>
</dbReference>
<dbReference type="PANTHER" id="PTHR30204">
    <property type="entry name" value="REDOX-CYCLING DRUG-SENSING TRANSCRIPTIONAL ACTIVATOR SOXR"/>
    <property type="match status" value="1"/>
</dbReference>
<dbReference type="GO" id="GO:0046872">
    <property type="term" value="F:metal ion binding"/>
    <property type="evidence" value="ECO:0007669"/>
    <property type="project" value="InterPro"/>
</dbReference>
<dbReference type="InterPro" id="IPR047057">
    <property type="entry name" value="MerR_fam"/>
</dbReference>
<dbReference type="GO" id="GO:0003700">
    <property type="term" value="F:DNA-binding transcription factor activity"/>
    <property type="evidence" value="ECO:0007669"/>
    <property type="project" value="InterPro"/>
</dbReference>
<accession>A0A7W8L4P9</accession>
<proteinExistence type="predicted"/>
<evidence type="ECO:0000256" key="1">
    <source>
        <dbReference type="ARBA" id="ARBA00023125"/>
    </source>
</evidence>
<protein>
    <submittedName>
        <fullName evidence="4">Cd(II)/Pb(II)-responsive transcriptional regulator</fullName>
    </submittedName>
</protein>
<dbReference type="GO" id="GO:0045893">
    <property type="term" value="P:positive regulation of DNA-templated transcription"/>
    <property type="evidence" value="ECO:0007669"/>
    <property type="project" value="InterPro"/>
</dbReference>
<evidence type="ECO:0000313" key="5">
    <source>
        <dbReference type="Proteomes" id="UP000592820"/>
    </source>
</evidence>
<dbReference type="Pfam" id="PF13411">
    <property type="entry name" value="MerR_1"/>
    <property type="match status" value="1"/>
</dbReference>
<keyword evidence="2" id="KW-0472">Membrane</keyword>
<dbReference type="InterPro" id="IPR009061">
    <property type="entry name" value="DNA-bd_dom_put_sf"/>
</dbReference>
<dbReference type="SUPFAM" id="SSF46955">
    <property type="entry name" value="Putative DNA-binding domain"/>
    <property type="match status" value="1"/>
</dbReference>
<keyword evidence="2" id="KW-1133">Transmembrane helix</keyword>
<dbReference type="InterPro" id="IPR011791">
    <property type="entry name" value="CadR-PbrR"/>
</dbReference>
<evidence type="ECO:0000313" key="4">
    <source>
        <dbReference type="EMBL" id="MBB5400416.1"/>
    </source>
</evidence>
<feature type="domain" description="HTH merR-type" evidence="3">
    <location>
        <begin position="102"/>
        <end position="171"/>
    </location>
</feature>
<sequence>MTVVMVMAIVMIVSLMLMTTTRVGTMNVLMPMRMPAFPIRIPAVSMVVPCIPASPVATGFAHFWTIGGITVDFRHWWLPRAICGLVNTLKPLQGQGRVEERSMKIGELAKIAHCTTETIRFYEKERLLPEAERTEANYRSYTAKHVERLRFIRNCRALDMTHDEIRALLRLTDAPANGCGGMHTLVEEHIAHVDTRIEELHQLKAQLTTLRDQCHGEHPVEDCGIVHGLTDMDVAVPRPRHTHLG</sequence>
<dbReference type="GO" id="GO:0003677">
    <property type="term" value="F:DNA binding"/>
    <property type="evidence" value="ECO:0007669"/>
    <property type="project" value="UniProtKB-KW"/>
</dbReference>
<dbReference type="EMBL" id="JACHDE010000003">
    <property type="protein sequence ID" value="MBB5400416.1"/>
    <property type="molecule type" value="Genomic_DNA"/>
</dbReference>
<dbReference type="InterPro" id="IPR000551">
    <property type="entry name" value="MerR-type_HTH_dom"/>
</dbReference>
<dbReference type="PRINTS" id="PR00040">
    <property type="entry name" value="HTHMERR"/>
</dbReference>
<evidence type="ECO:0000259" key="3">
    <source>
        <dbReference type="PROSITE" id="PS50937"/>
    </source>
</evidence>
<name>A0A7W8L4P9_9BURK</name>
<organism evidence="4 5">
    <name type="scientific">Paraburkholderia youngii</name>
    <dbReference type="NCBI Taxonomy" id="2782701"/>
    <lineage>
        <taxon>Bacteria</taxon>
        <taxon>Pseudomonadati</taxon>
        <taxon>Pseudomonadota</taxon>
        <taxon>Betaproteobacteria</taxon>
        <taxon>Burkholderiales</taxon>
        <taxon>Burkholderiaceae</taxon>
        <taxon>Paraburkholderia</taxon>
    </lineage>
</organism>
<dbReference type="PROSITE" id="PS50937">
    <property type="entry name" value="HTH_MERR_2"/>
    <property type="match status" value="1"/>
</dbReference>
<dbReference type="NCBIfam" id="TIGR02047">
    <property type="entry name" value="CadR-PbrR"/>
    <property type="match status" value="1"/>
</dbReference>
<dbReference type="Proteomes" id="UP000592820">
    <property type="component" value="Unassembled WGS sequence"/>
</dbReference>
<dbReference type="CDD" id="cd04784">
    <property type="entry name" value="HTH_CadR-PbrR"/>
    <property type="match status" value="1"/>
</dbReference>
<dbReference type="PANTHER" id="PTHR30204:SF92">
    <property type="entry name" value="HTH-TYPE TRANSCRIPTIONAL REGULATOR ZNTR"/>
    <property type="match status" value="1"/>
</dbReference>
<dbReference type="AlphaFoldDB" id="A0A7W8L4P9"/>
<gene>
    <name evidence="4" type="ORF">HDG41_002465</name>
</gene>
<keyword evidence="1" id="KW-0238">DNA-binding</keyword>
<feature type="transmembrane region" description="Helical" evidence="2">
    <location>
        <begin position="6"/>
        <end position="30"/>
    </location>
</feature>